<organism evidence="6 7">
    <name type="scientific">Microlunatus soli</name>
    <dbReference type="NCBI Taxonomy" id="630515"/>
    <lineage>
        <taxon>Bacteria</taxon>
        <taxon>Bacillati</taxon>
        <taxon>Actinomycetota</taxon>
        <taxon>Actinomycetes</taxon>
        <taxon>Propionibacteriales</taxon>
        <taxon>Propionibacteriaceae</taxon>
        <taxon>Microlunatus</taxon>
    </lineage>
</organism>
<dbReference type="NCBIfam" id="TIGR00231">
    <property type="entry name" value="small_GTP"/>
    <property type="match status" value="1"/>
</dbReference>
<dbReference type="Gene3D" id="3.30.230.10">
    <property type="match status" value="1"/>
</dbReference>
<dbReference type="SMART" id="SM00889">
    <property type="entry name" value="EFG_IV"/>
    <property type="match status" value="1"/>
</dbReference>
<dbReference type="InterPro" id="IPR031157">
    <property type="entry name" value="G_TR_CS"/>
</dbReference>
<dbReference type="PROSITE" id="PS51722">
    <property type="entry name" value="G_TR_2"/>
    <property type="match status" value="1"/>
</dbReference>
<dbReference type="AlphaFoldDB" id="A0A1H2AB67"/>
<feature type="domain" description="Tr-type G" evidence="5">
    <location>
        <begin position="1"/>
        <end position="264"/>
    </location>
</feature>
<dbReference type="PRINTS" id="PR01037">
    <property type="entry name" value="TCRTETOQM"/>
</dbReference>
<dbReference type="PANTHER" id="PTHR43261:SF1">
    <property type="entry name" value="RIBOSOME-RELEASING FACTOR 2, MITOCHONDRIAL"/>
    <property type="match status" value="1"/>
</dbReference>
<dbReference type="InterPro" id="IPR014721">
    <property type="entry name" value="Ribsml_uS5_D2-typ_fold_subgr"/>
</dbReference>
<dbReference type="GO" id="GO:0003924">
    <property type="term" value="F:GTPase activity"/>
    <property type="evidence" value="ECO:0007669"/>
    <property type="project" value="InterPro"/>
</dbReference>
<keyword evidence="3" id="KW-0342">GTP-binding</keyword>
<evidence type="ECO:0000313" key="6">
    <source>
        <dbReference type="EMBL" id="SDT43221.1"/>
    </source>
</evidence>
<dbReference type="RefSeq" id="WP_091530565.1">
    <property type="nucleotide sequence ID" value="NZ_LT629772.1"/>
</dbReference>
<dbReference type="InterPro" id="IPR005517">
    <property type="entry name" value="Transl_elong_EFG/EF2_IV"/>
</dbReference>
<reference evidence="6 7" key="1">
    <citation type="submission" date="2016-10" db="EMBL/GenBank/DDBJ databases">
        <authorList>
            <person name="de Groot N.N."/>
        </authorList>
    </citation>
    <scope>NUCLEOTIDE SEQUENCE [LARGE SCALE GENOMIC DNA]</scope>
    <source>
        <strain evidence="6 7">DSM 21800</strain>
    </source>
</reference>
<evidence type="ECO:0000256" key="4">
    <source>
        <dbReference type="SAM" id="MobiDB-lite"/>
    </source>
</evidence>
<dbReference type="STRING" id="630515.SAMN04489812_5809"/>
<accession>A0A1H2AB67</accession>
<evidence type="ECO:0000259" key="5">
    <source>
        <dbReference type="PROSITE" id="PS51722"/>
    </source>
</evidence>
<dbReference type="InterPro" id="IPR041095">
    <property type="entry name" value="EFG_II"/>
</dbReference>
<dbReference type="InterPro" id="IPR000640">
    <property type="entry name" value="EFG_V-like"/>
</dbReference>
<evidence type="ECO:0000256" key="3">
    <source>
        <dbReference type="ARBA" id="ARBA00023134"/>
    </source>
</evidence>
<dbReference type="InterPro" id="IPR027417">
    <property type="entry name" value="P-loop_NTPase"/>
</dbReference>
<dbReference type="InterPro" id="IPR020568">
    <property type="entry name" value="Ribosomal_Su5_D2-typ_SF"/>
</dbReference>
<dbReference type="SUPFAM" id="SSF50447">
    <property type="entry name" value="Translation proteins"/>
    <property type="match status" value="1"/>
</dbReference>
<dbReference type="CDD" id="cd04168">
    <property type="entry name" value="TetM_like"/>
    <property type="match status" value="1"/>
</dbReference>
<dbReference type="SUPFAM" id="SSF52540">
    <property type="entry name" value="P-loop containing nucleoside triphosphate hydrolases"/>
    <property type="match status" value="1"/>
</dbReference>
<dbReference type="GO" id="GO:0006412">
    <property type="term" value="P:translation"/>
    <property type="evidence" value="ECO:0007669"/>
    <property type="project" value="UniProtKB-KW"/>
</dbReference>
<dbReference type="Pfam" id="PF00009">
    <property type="entry name" value="GTP_EFTU"/>
    <property type="match status" value="1"/>
</dbReference>
<dbReference type="Gene3D" id="2.40.30.10">
    <property type="entry name" value="Translation factors"/>
    <property type="match status" value="1"/>
</dbReference>
<keyword evidence="1" id="KW-0547">Nucleotide-binding</keyword>
<dbReference type="PRINTS" id="PR00315">
    <property type="entry name" value="ELONGATNFCT"/>
</dbReference>
<name>A0A1H2AB67_9ACTN</name>
<dbReference type="GO" id="GO:0005525">
    <property type="term" value="F:GTP binding"/>
    <property type="evidence" value="ECO:0007669"/>
    <property type="project" value="UniProtKB-KW"/>
</dbReference>
<dbReference type="EMBL" id="LT629772">
    <property type="protein sequence ID" value="SDT43221.1"/>
    <property type="molecule type" value="Genomic_DNA"/>
</dbReference>
<dbReference type="InterPro" id="IPR000795">
    <property type="entry name" value="T_Tr_GTP-bd_dom"/>
</dbReference>
<proteinExistence type="predicted"/>
<dbReference type="SUPFAM" id="SSF54980">
    <property type="entry name" value="EF-G C-terminal domain-like"/>
    <property type="match status" value="2"/>
</dbReference>
<protein>
    <submittedName>
        <fullName evidence="6">Ribosomal protection tetracycline resistance protein</fullName>
    </submittedName>
</protein>
<dbReference type="InterPro" id="IPR009000">
    <property type="entry name" value="Transl_B-barrel_sf"/>
</dbReference>
<dbReference type="Pfam" id="PF00679">
    <property type="entry name" value="EFG_C"/>
    <property type="match status" value="1"/>
</dbReference>
<dbReference type="SUPFAM" id="SSF54211">
    <property type="entry name" value="Ribosomal protein S5 domain 2-like"/>
    <property type="match status" value="1"/>
</dbReference>
<dbReference type="Gene3D" id="3.30.70.870">
    <property type="entry name" value="Elongation Factor G (Translational Gtpase), domain 3"/>
    <property type="match status" value="1"/>
</dbReference>
<evidence type="ECO:0000256" key="1">
    <source>
        <dbReference type="ARBA" id="ARBA00022741"/>
    </source>
</evidence>
<dbReference type="Gene3D" id="3.40.50.300">
    <property type="entry name" value="P-loop containing nucleotide triphosphate hydrolases"/>
    <property type="match status" value="1"/>
</dbReference>
<evidence type="ECO:0000313" key="7">
    <source>
        <dbReference type="Proteomes" id="UP000199103"/>
    </source>
</evidence>
<gene>
    <name evidence="6" type="ORF">SAMN04489812_5809</name>
</gene>
<feature type="region of interest" description="Disordered" evidence="4">
    <location>
        <begin position="355"/>
        <end position="375"/>
    </location>
</feature>
<keyword evidence="7" id="KW-1185">Reference proteome</keyword>
<dbReference type="Proteomes" id="UP000199103">
    <property type="component" value="Chromosome I"/>
</dbReference>
<dbReference type="InterPro" id="IPR035647">
    <property type="entry name" value="EFG_III/V"/>
</dbReference>
<dbReference type="GO" id="GO:0032790">
    <property type="term" value="P:ribosome disassembly"/>
    <property type="evidence" value="ECO:0007669"/>
    <property type="project" value="TreeGrafter"/>
</dbReference>
<keyword evidence="2" id="KW-0648">Protein biosynthesis</keyword>
<dbReference type="Pfam" id="PF14492">
    <property type="entry name" value="EFG_III"/>
    <property type="match status" value="1"/>
</dbReference>
<dbReference type="OrthoDB" id="9801472at2"/>
<dbReference type="InterPro" id="IPR005225">
    <property type="entry name" value="Small_GTP-bd"/>
</dbReference>
<sequence length="689" mass="74437">MSTLNLGILAHVDAGKTSLTERLLHTAGVIDHIGRVDHGDTQTDSLALERQRGITIKSAVTSFVIHRPAAGSPGPLRTEDPITVNLIDTPGHPDFIAEVERVLNVLDGVVLVVSAVEGVQAQTRILTRALRRLRIPMLIFVNKIDRSGARADELLDEIARRLDIAVVGMGTVADAGSRTARSISNSYDDPTFADRLADRLTVADDRLLTRYLEADGLPVEALRSALIEQTARADLHPVFFGSAITGAGVGELMAGIGSLLPSVDGRASAEPSGTVFKVDRGPAGEKIAYLQLASGSLAVRDAPDVSHRDGSSADPAKITAISVFDRGGEQRSERIEAGRIGKLWGLPQVRIGDRIGRPQDRSHGRHRDHYFTPPSLETVVDPVDPADRGRLRTALDRLAEQDPLINVRQDDLRSELSVSLYGEVQKEVIGATLDTDFGVPVTFSETSTICVERPLGIGTAVERIRDPGNPFLATVGLRVEPGPIGTGIRWETATSVHGTMPIAFFSAIEDTVRLTAGQSLYGWRLIDAVITLTHTGYAPRQSHMHQSFNKAMSSTGSDFRELTPLVLMAALRDAGTDVLEPIHRFELEFPTDLLAALYPVLAERRAVPGSPAVGAATTVIEGDIPAAEIHALEQQLPGLTRGEGVLEAAFDRYQPVTGRRPQRRRTDRNPLDRKEYLLRTTRGKGALAS</sequence>
<dbReference type="PANTHER" id="PTHR43261">
    <property type="entry name" value="TRANSLATION ELONGATION FACTOR G-RELATED"/>
    <property type="match status" value="1"/>
</dbReference>
<evidence type="ECO:0000256" key="2">
    <source>
        <dbReference type="ARBA" id="ARBA00022917"/>
    </source>
</evidence>
<dbReference type="PROSITE" id="PS00301">
    <property type="entry name" value="G_TR_1"/>
    <property type="match status" value="1"/>
</dbReference>